<dbReference type="PANTHER" id="PTHR30158">
    <property type="entry name" value="ACRA/E-RELATED COMPONENT OF DRUG EFFLUX TRANSPORTER"/>
    <property type="match status" value="1"/>
</dbReference>
<name>A0A2S8G5E9_9BACT</name>
<dbReference type="Proteomes" id="UP000238322">
    <property type="component" value="Unassembled WGS sequence"/>
</dbReference>
<dbReference type="InterPro" id="IPR058625">
    <property type="entry name" value="MdtA-like_BSH"/>
</dbReference>
<feature type="domain" description="Multidrug resistance protein MdtA-like beta-barrel" evidence="7">
    <location>
        <begin position="220"/>
        <end position="307"/>
    </location>
</feature>
<dbReference type="GO" id="GO:0030313">
    <property type="term" value="C:cell envelope"/>
    <property type="evidence" value="ECO:0007669"/>
    <property type="project" value="UniProtKB-SubCell"/>
</dbReference>
<evidence type="ECO:0000313" key="10">
    <source>
        <dbReference type="Proteomes" id="UP000238322"/>
    </source>
</evidence>
<feature type="domain" description="Multidrug resistance protein MdtA-like barrel-sandwich hybrid" evidence="6">
    <location>
        <begin position="90"/>
        <end position="209"/>
    </location>
</feature>
<dbReference type="EMBL" id="PUHY01000004">
    <property type="protein sequence ID" value="PQO39530.1"/>
    <property type="molecule type" value="Genomic_DNA"/>
</dbReference>
<keyword evidence="5" id="KW-0732">Signal</keyword>
<dbReference type="AlphaFoldDB" id="A0A2S8G5E9"/>
<dbReference type="InterPro" id="IPR058627">
    <property type="entry name" value="MdtA-like_C"/>
</dbReference>
<accession>A0A2S8G5E9</accession>
<evidence type="ECO:0000256" key="1">
    <source>
        <dbReference type="ARBA" id="ARBA00004196"/>
    </source>
</evidence>
<feature type="signal peptide" evidence="5">
    <location>
        <begin position="1"/>
        <end position="19"/>
    </location>
</feature>
<dbReference type="PANTHER" id="PTHR30158:SF23">
    <property type="entry name" value="MULTIDRUG RESISTANCE PROTEIN MEXA"/>
    <property type="match status" value="1"/>
</dbReference>
<evidence type="ECO:0000259" key="7">
    <source>
        <dbReference type="Pfam" id="PF25944"/>
    </source>
</evidence>
<proteinExistence type="inferred from homology"/>
<evidence type="ECO:0000313" key="9">
    <source>
        <dbReference type="EMBL" id="PQO39530.1"/>
    </source>
</evidence>
<dbReference type="GO" id="GO:0005886">
    <property type="term" value="C:plasma membrane"/>
    <property type="evidence" value="ECO:0007669"/>
    <property type="project" value="TreeGrafter"/>
</dbReference>
<feature type="domain" description="Multidrug resistance protein MdtA-like C-terminal permuted SH3" evidence="8">
    <location>
        <begin position="312"/>
        <end position="372"/>
    </location>
</feature>
<dbReference type="OrthoDB" id="9816569at2"/>
<dbReference type="GO" id="GO:0046677">
    <property type="term" value="P:response to antibiotic"/>
    <property type="evidence" value="ECO:0007669"/>
    <property type="project" value="TreeGrafter"/>
</dbReference>
<comment type="similarity">
    <text evidence="2">Belongs to the membrane fusion protein (MFP) (TC 8.A.1) family.</text>
</comment>
<dbReference type="Gene3D" id="2.40.50.100">
    <property type="match status" value="1"/>
</dbReference>
<dbReference type="Pfam" id="PF25944">
    <property type="entry name" value="Beta-barrel_RND"/>
    <property type="match status" value="1"/>
</dbReference>
<comment type="caution">
    <text evidence="9">The sequence shown here is derived from an EMBL/GenBank/DDBJ whole genome shotgun (WGS) entry which is preliminary data.</text>
</comment>
<dbReference type="NCBIfam" id="TIGR01730">
    <property type="entry name" value="RND_mfp"/>
    <property type="match status" value="1"/>
</dbReference>
<dbReference type="InterPro" id="IPR006143">
    <property type="entry name" value="RND_pump_MFP"/>
</dbReference>
<reference evidence="9 10" key="1">
    <citation type="submission" date="2018-02" db="EMBL/GenBank/DDBJ databases">
        <title>Comparative genomes isolates from brazilian mangrove.</title>
        <authorList>
            <person name="Araujo J.E."/>
            <person name="Taketani R.G."/>
            <person name="Silva M.C.P."/>
            <person name="Loureco M.V."/>
            <person name="Andreote F.D."/>
        </authorList>
    </citation>
    <scope>NUCLEOTIDE SEQUENCE [LARGE SCALE GENOMIC DNA]</scope>
    <source>
        <strain evidence="9 10">Hex-1 MGV</strain>
    </source>
</reference>
<keyword evidence="3" id="KW-0175">Coiled coil</keyword>
<feature type="chain" id="PRO_5015677421" evidence="5">
    <location>
        <begin position="20"/>
        <end position="399"/>
    </location>
</feature>
<dbReference type="GO" id="GO:0022857">
    <property type="term" value="F:transmembrane transporter activity"/>
    <property type="evidence" value="ECO:0007669"/>
    <property type="project" value="InterPro"/>
</dbReference>
<comment type="subcellular location">
    <subcellularLocation>
        <location evidence="1">Cell envelope</location>
    </subcellularLocation>
</comment>
<feature type="compositionally biased region" description="Basic and acidic residues" evidence="4">
    <location>
        <begin position="26"/>
        <end position="59"/>
    </location>
</feature>
<sequence length="399" mass="44763">MKTPAIMTIMLALACLTLAGCEKTAESHEEAHASPHADAHGEESHSEEGHGEEGHAEGHPKHKVIVTSPVKKDVISTQQYVCQIHSCQHIEVRALEGGYLEEIRVKEGQSVQKGELMFKIFPPLYMAKLDAEIAEAKRIEIELQNAENLNKKGIVSPQELAIKRAELNKANAKVALAQAELNFTDVKAPFDGIVDRQRNQQGSLIEEGDVLTTFSDNSVMWVYFNVPEARYLEYKEELDKDKAEGTGEHHLQIELKLANGKIFPQPGEIGAIEADFNNTTGNIAFRADFPNPNSLLRNGQTGTILIHRTLKDVLVIPQRATYEILAQRYAYVVDKDNVVHQRDITIQSEQPDIFVLKDGLKEGEKIILEGIRQVRDGDKIEYEYRDPEEVLSNLKYHAE</sequence>
<evidence type="ECO:0000256" key="4">
    <source>
        <dbReference type="SAM" id="MobiDB-lite"/>
    </source>
</evidence>
<dbReference type="InterPro" id="IPR058626">
    <property type="entry name" value="MdtA-like_b-barrel"/>
</dbReference>
<feature type="coiled-coil region" evidence="3">
    <location>
        <begin position="126"/>
        <end position="182"/>
    </location>
</feature>
<organism evidence="9 10">
    <name type="scientific">Blastopirellula marina</name>
    <dbReference type="NCBI Taxonomy" id="124"/>
    <lineage>
        <taxon>Bacteria</taxon>
        <taxon>Pseudomonadati</taxon>
        <taxon>Planctomycetota</taxon>
        <taxon>Planctomycetia</taxon>
        <taxon>Pirellulales</taxon>
        <taxon>Pirellulaceae</taxon>
        <taxon>Blastopirellula</taxon>
    </lineage>
</organism>
<gene>
    <name evidence="9" type="ORF">C5Y83_01945</name>
</gene>
<dbReference type="Pfam" id="PF25967">
    <property type="entry name" value="RND-MFP_C"/>
    <property type="match status" value="1"/>
</dbReference>
<evidence type="ECO:0000256" key="3">
    <source>
        <dbReference type="SAM" id="Coils"/>
    </source>
</evidence>
<dbReference type="PROSITE" id="PS51257">
    <property type="entry name" value="PROKAR_LIPOPROTEIN"/>
    <property type="match status" value="1"/>
</dbReference>
<dbReference type="RefSeq" id="WP_105327967.1">
    <property type="nucleotide sequence ID" value="NZ_PUHY01000004.1"/>
</dbReference>
<dbReference type="Pfam" id="PF25917">
    <property type="entry name" value="BSH_RND"/>
    <property type="match status" value="1"/>
</dbReference>
<evidence type="ECO:0000259" key="8">
    <source>
        <dbReference type="Pfam" id="PF25967"/>
    </source>
</evidence>
<dbReference type="Gene3D" id="1.10.287.470">
    <property type="entry name" value="Helix hairpin bin"/>
    <property type="match status" value="1"/>
</dbReference>
<dbReference type="SUPFAM" id="SSF111369">
    <property type="entry name" value="HlyD-like secretion proteins"/>
    <property type="match status" value="1"/>
</dbReference>
<evidence type="ECO:0000256" key="5">
    <source>
        <dbReference type="SAM" id="SignalP"/>
    </source>
</evidence>
<evidence type="ECO:0000256" key="2">
    <source>
        <dbReference type="ARBA" id="ARBA00009477"/>
    </source>
</evidence>
<protein>
    <submittedName>
        <fullName evidence="9">Efflux RND transporter periplasmic adaptor subunit</fullName>
    </submittedName>
</protein>
<feature type="region of interest" description="Disordered" evidence="4">
    <location>
        <begin position="26"/>
        <end position="61"/>
    </location>
</feature>
<evidence type="ECO:0000259" key="6">
    <source>
        <dbReference type="Pfam" id="PF25917"/>
    </source>
</evidence>
<dbReference type="Gene3D" id="2.40.420.20">
    <property type="match status" value="1"/>
</dbReference>
<dbReference type="Gene3D" id="2.40.30.170">
    <property type="match status" value="1"/>
</dbReference>